<dbReference type="EMBL" id="FNDD01000002">
    <property type="protein sequence ID" value="SDG75358.1"/>
    <property type="molecule type" value="Genomic_DNA"/>
</dbReference>
<evidence type="ECO:0000313" key="3">
    <source>
        <dbReference type="EMBL" id="SDG75358.1"/>
    </source>
</evidence>
<evidence type="ECO:0000256" key="1">
    <source>
        <dbReference type="ARBA" id="ARBA00022679"/>
    </source>
</evidence>
<dbReference type="Gene3D" id="3.40.50.10680">
    <property type="entry name" value="CofD-like domains"/>
    <property type="match status" value="1"/>
</dbReference>
<dbReference type="HAMAP" id="MF_01257">
    <property type="entry name" value="CofD"/>
    <property type="match status" value="1"/>
</dbReference>
<dbReference type="InterPro" id="IPR038136">
    <property type="entry name" value="CofD-like_dom_sf"/>
</dbReference>
<name>A0A1G7WTV3_9VIBR</name>
<dbReference type="OrthoDB" id="7466225at2"/>
<dbReference type="AlphaFoldDB" id="A0A1G7WTV3"/>
<dbReference type="SUPFAM" id="SSF142338">
    <property type="entry name" value="CofD-like"/>
    <property type="match status" value="1"/>
</dbReference>
<keyword evidence="1 3" id="KW-0808">Transferase</keyword>
<dbReference type="Proteomes" id="UP000198854">
    <property type="component" value="Unassembled WGS sequence"/>
</dbReference>
<dbReference type="Pfam" id="PF01933">
    <property type="entry name" value="CofD"/>
    <property type="match status" value="1"/>
</dbReference>
<evidence type="ECO:0000256" key="2">
    <source>
        <dbReference type="ARBA" id="ARBA00022842"/>
    </source>
</evidence>
<accession>A0A1G7WTV3</accession>
<organism evidence="3 4">
    <name type="scientific">Vibrio xiamenensis</name>
    <dbReference type="NCBI Taxonomy" id="861298"/>
    <lineage>
        <taxon>Bacteria</taxon>
        <taxon>Pseudomonadati</taxon>
        <taxon>Pseudomonadota</taxon>
        <taxon>Gammaproteobacteria</taxon>
        <taxon>Vibrionales</taxon>
        <taxon>Vibrionaceae</taxon>
        <taxon>Vibrio</taxon>
    </lineage>
</organism>
<dbReference type="GO" id="GO:0043743">
    <property type="term" value="F:LPPG:FO 2-phospho-L-lactate transferase activity"/>
    <property type="evidence" value="ECO:0007669"/>
    <property type="project" value="InterPro"/>
</dbReference>
<keyword evidence="2" id="KW-0460">Magnesium</keyword>
<dbReference type="InterPro" id="IPR010115">
    <property type="entry name" value="FbiA/CofD"/>
</dbReference>
<protein>
    <submittedName>
        <fullName evidence="3">LPPG:FO 2-phospho-L-lactate transferase</fullName>
    </submittedName>
</protein>
<sequence>MSELNITLLAGGVGGAKAAEGLTLGPYRNGLNIIGNIGDDQSFHGLWVSPDIDTLTYTLANAIDRDQGWGLKGDSKRVLSQLQTLGCDTWMQLGDLDFATHIYRTVQRQAGVRPTEIARAIARGYQVDVPIWLPTDHTVATKLDTESGWLDFQDYFVGERCAPKVRQVCYHNAHLATATPEALAAIDNAQLIVIAPSNPLLSIGAILAIPGIRSAIEQSRAPVIAISPLIAGQAMKGPAAKLMQELDMRPDCLGIAQFYQGLIDLLVIDESDAHLAPAIEKLGIQTLQTAIVMNEPSDREHKMRTIITMASQQLGIHLSARACA</sequence>
<gene>
    <name evidence="3" type="ORF">SAMN04488136_102167</name>
</gene>
<dbReference type="InterPro" id="IPR002882">
    <property type="entry name" value="CofD"/>
</dbReference>
<dbReference type="PANTHER" id="PTHR43007">
    <property type="entry name" value="2-PHOSPHO-L-LACTATE TRANSFERASE"/>
    <property type="match status" value="1"/>
</dbReference>
<keyword evidence="4" id="KW-1185">Reference proteome</keyword>
<proteinExistence type="inferred from homology"/>
<reference evidence="3 4" key="1">
    <citation type="submission" date="2016-10" db="EMBL/GenBank/DDBJ databases">
        <authorList>
            <person name="de Groot N.N."/>
        </authorList>
    </citation>
    <scope>NUCLEOTIDE SEQUENCE [LARGE SCALE GENOMIC DNA]</scope>
    <source>
        <strain evidence="3 4">CGMCC 1.10228</strain>
    </source>
</reference>
<dbReference type="GO" id="GO:0000287">
    <property type="term" value="F:magnesium ion binding"/>
    <property type="evidence" value="ECO:0007669"/>
    <property type="project" value="InterPro"/>
</dbReference>
<dbReference type="RefSeq" id="WP_093269196.1">
    <property type="nucleotide sequence ID" value="NZ_FNDD01000002.1"/>
</dbReference>
<dbReference type="Gene3D" id="1.10.8.240">
    <property type="entry name" value="CofD-like domain"/>
    <property type="match status" value="1"/>
</dbReference>
<dbReference type="STRING" id="861298.SAMN04488136_102167"/>
<dbReference type="PANTHER" id="PTHR43007:SF1">
    <property type="entry name" value="2-PHOSPHO-L-LACTATE TRANSFERASE"/>
    <property type="match status" value="1"/>
</dbReference>
<evidence type="ECO:0000313" key="4">
    <source>
        <dbReference type="Proteomes" id="UP000198854"/>
    </source>
</evidence>